<dbReference type="Proteomes" id="UP000186594">
    <property type="component" value="Unassembled WGS sequence"/>
</dbReference>
<reference evidence="11 12" key="1">
    <citation type="submission" date="2016-04" db="EMBL/GenBank/DDBJ databases">
        <title>Evolutionary innovation and constraint leading to complex multicellularity in the Ascomycota.</title>
        <authorList>
            <person name="Cisse O."/>
            <person name="Nguyen A."/>
            <person name="Hewitt D.A."/>
            <person name="Jedd G."/>
            <person name="Stajich J.E."/>
        </authorList>
    </citation>
    <scope>NUCLEOTIDE SEQUENCE [LARGE SCALE GENOMIC DNA]</scope>
    <source>
        <strain evidence="11 12">DAH-3</strain>
    </source>
</reference>
<keyword evidence="5" id="KW-0679">Respiratory chain</keyword>
<evidence type="ECO:0000256" key="7">
    <source>
        <dbReference type="ARBA" id="ARBA00022982"/>
    </source>
</evidence>
<comment type="subcellular location">
    <subcellularLocation>
        <location evidence="2">Mitochondrion inner membrane</location>
        <topology evidence="2">Peripheral membrane protein</topology>
        <orientation evidence="2">Matrix side</orientation>
    </subcellularLocation>
</comment>
<evidence type="ECO:0000256" key="8">
    <source>
        <dbReference type="ARBA" id="ARBA00023128"/>
    </source>
</evidence>
<gene>
    <name evidence="11" type="ORF">NEOLI_003529</name>
</gene>
<dbReference type="PANTHER" id="PTHR12878:SF0">
    <property type="entry name" value="NADH DEHYDROGENASE [UBIQUINONE] 1 ALPHA SUBCOMPLEX SUBUNIT 2"/>
    <property type="match status" value="1"/>
</dbReference>
<proteinExistence type="inferred from homology"/>
<keyword evidence="9" id="KW-0472">Membrane</keyword>
<evidence type="ECO:0000259" key="10">
    <source>
        <dbReference type="SMART" id="SM00916"/>
    </source>
</evidence>
<accession>A0A1U7LK44</accession>
<dbReference type="Pfam" id="PF05047">
    <property type="entry name" value="L51_S25_CI-B8"/>
    <property type="match status" value="1"/>
</dbReference>
<dbReference type="GO" id="GO:0005743">
    <property type="term" value="C:mitochondrial inner membrane"/>
    <property type="evidence" value="ECO:0007669"/>
    <property type="project" value="UniProtKB-SubCell"/>
</dbReference>
<dbReference type="AlphaFoldDB" id="A0A1U7LK44"/>
<dbReference type="EMBL" id="LXFE01002511">
    <property type="protein sequence ID" value="OLL22963.1"/>
    <property type="molecule type" value="Genomic_DNA"/>
</dbReference>
<evidence type="ECO:0000256" key="6">
    <source>
        <dbReference type="ARBA" id="ARBA00022792"/>
    </source>
</evidence>
<feature type="domain" description="Ribosomal protein/NADH dehydrogenase" evidence="10">
    <location>
        <begin position="1"/>
        <end position="55"/>
    </location>
</feature>
<comment type="function">
    <text evidence="1">Accessory subunit of the mitochondrial membrane respiratory chain NADH dehydrogenase (Complex I), that is believed not to be involved in catalysis. Complex I functions in the transfer of electrons from NADH to the respiratory chain. The immediate electron acceptor for the enzyme is believed to be ubiquinone.</text>
</comment>
<dbReference type="InterPro" id="IPR036249">
    <property type="entry name" value="Thioredoxin-like_sf"/>
</dbReference>
<comment type="similarity">
    <text evidence="3">Belongs to the complex I NDUFA2 subunit family.</text>
</comment>
<dbReference type="SUPFAM" id="SSF52833">
    <property type="entry name" value="Thioredoxin-like"/>
    <property type="match status" value="1"/>
</dbReference>
<dbReference type="SMART" id="SM00916">
    <property type="entry name" value="L51_S25_CI-B8"/>
    <property type="match status" value="1"/>
</dbReference>
<evidence type="ECO:0000313" key="11">
    <source>
        <dbReference type="EMBL" id="OLL22963.1"/>
    </source>
</evidence>
<evidence type="ECO:0000313" key="12">
    <source>
        <dbReference type="Proteomes" id="UP000186594"/>
    </source>
</evidence>
<evidence type="ECO:0000256" key="2">
    <source>
        <dbReference type="ARBA" id="ARBA00004443"/>
    </source>
</evidence>
<evidence type="ECO:0000256" key="4">
    <source>
        <dbReference type="ARBA" id="ARBA00022448"/>
    </source>
</evidence>
<dbReference type="Gene3D" id="3.40.30.10">
    <property type="entry name" value="Glutaredoxin"/>
    <property type="match status" value="1"/>
</dbReference>
<keyword evidence="11" id="KW-0830">Ubiquinone</keyword>
<keyword evidence="6" id="KW-0999">Mitochondrion inner membrane</keyword>
<keyword evidence="4" id="KW-0813">Transport</keyword>
<sequence length="65" mass="7276">MKKHNPDIHILIREASGTPARAIARFEFGKESQVILDNLIEKECEKQVEKLINQQQSEAIASSSG</sequence>
<keyword evidence="8" id="KW-0496">Mitochondrion</keyword>
<protein>
    <submittedName>
        <fullName evidence="11">NADH-ubiquinone oxidoreductase 10 subunit</fullName>
    </submittedName>
</protein>
<evidence type="ECO:0000256" key="5">
    <source>
        <dbReference type="ARBA" id="ARBA00022660"/>
    </source>
</evidence>
<keyword evidence="12" id="KW-1185">Reference proteome</keyword>
<dbReference type="InterPro" id="IPR016464">
    <property type="entry name" value="NADH_Ub_cplx-1_asu_su-2"/>
</dbReference>
<comment type="caution">
    <text evidence="11">The sequence shown here is derived from an EMBL/GenBank/DDBJ whole genome shotgun (WGS) entry which is preliminary data.</text>
</comment>
<dbReference type="OrthoDB" id="10250268at2759"/>
<dbReference type="InterPro" id="IPR007741">
    <property type="entry name" value="Ribosomal_mL43/mS25/NADH_DH"/>
</dbReference>
<organism evidence="11 12">
    <name type="scientific">Neolecta irregularis (strain DAH-3)</name>
    <dbReference type="NCBI Taxonomy" id="1198029"/>
    <lineage>
        <taxon>Eukaryota</taxon>
        <taxon>Fungi</taxon>
        <taxon>Dikarya</taxon>
        <taxon>Ascomycota</taxon>
        <taxon>Taphrinomycotina</taxon>
        <taxon>Neolectales</taxon>
        <taxon>Neolectaceae</taxon>
        <taxon>Neolecta</taxon>
    </lineage>
</organism>
<evidence type="ECO:0000256" key="9">
    <source>
        <dbReference type="ARBA" id="ARBA00023136"/>
    </source>
</evidence>
<evidence type="ECO:0000256" key="3">
    <source>
        <dbReference type="ARBA" id="ARBA00008939"/>
    </source>
</evidence>
<evidence type="ECO:0000256" key="1">
    <source>
        <dbReference type="ARBA" id="ARBA00003195"/>
    </source>
</evidence>
<dbReference type="STRING" id="1198029.A0A1U7LK44"/>
<keyword evidence="7" id="KW-0249">Electron transport</keyword>
<dbReference type="PANTHER" id="PTHR12878">
    <property type="entry name" value="NADH-UBIQUINONE OXIDOREDUCTASE B8 SUBUNIT"/>
    <property type="match status" value="1"/>
</dbReference>
<name>A0A1U7LK44_NEOID</name>